<dbReference type="Gene3D" id="2.40.50.140">
    <property type="entry name" value="Nucleic acid-binding proteins"/>
    <property type="match status" value="1"/>
</dbReference>
<dbReference type="AlphaFoldDB" id="A0AAE0IRU8"/>
<organism evidence="8 9">
    <name type="scientific">Apodospora peruviana</name>
    <dbReference type="NCBI Taxonomy" id="516989"/>
    <lineage>
        <taxon>Eukaryota</taxon>
        <taxon>Fungi</taxon>
        <taxon>Dikarya</taxon>
        <taxon>Ascomycota</taxon>
        <taxon>Pezizomycotina</taxon>
        <taxon>Sordariomycetes</taxon>
        <taxon>Sordariomycetidae</taxon>
        <taxon>Sordariales</taxon>
        <taxon>Lasiosphaeriaceae</taxon>
        <taxon>Apodospora</taxon>
    </lineage>
</organism>
<evidence type="ECO:0000256" key="1">
    <source>
        <dbReference type="ARBA" id="ARBA00006303"/>
    </source>
</evidence>
<keyword evidence="3" id="KW-0547">Nucleotide-binding</keyword>
<keyword evidence="5" id="KW-0648">Protein biosynthesis</keyword>
<evidence type="ECO:0000259" key="7">
    <source>
        <dbReference type="PROSITE" id="PS50862"/>
    </source>
</evidence>
<accession>A0AAE0IRU8</accession>
<evidence type="ECO:0000313" key="8">
    <source>
        <dbReference type="EMBL" id="KAK3330129.1"/>
    </source>
</evidence>
<dbReference type="SUPFAM" id="SSF55681">
    <property type="entry name" value="Class II aaRS and biotin synthetases"/>
    <property type="match status" value="1"/>
</dbReference>
<evidence type="ECO:0000256" key="5">
    <source>
        <dbReference type="ARBA" id="ARBA00022917"/>
    </source>
</evidence>
<evidence type="ECO:0000256" key="4">
    <source>
        <dbReference type="ARBA" id="ARBA00022840"/>
    </source>
</evidence>
<keyword evidence="4" id="KW-0067">ATP-binding</keyword>
<dbReference type="InterPro" id="IPR045864">
    <property type="entry name" value="aa-tRNA-synth_II/BPL/LPL"/>
</dbReference>
<dbReference type="PANTHER" id="PTHR22594">
    <property type="entry name" value="ASPARTYL/LYSYL-TRNA SYNTHETASE"/>
    <property type="match status" value="1"/>
</dbReference>
<dbReference type="Gene3D" id="3.30.1360.30">
    <property type="entry name" value="GAD-like domain"/>
    <property type="match status" value="1"/>
</dbReference>
<evidence type="ECO:0000256" key="6">
    <source>
        <dbReference type="ARBA" id="ARBA00023146"/>
    </source>
</evidence>
<dbReference type="InterPro" id="IPR004524">
    <property type="entry name" value="Asp-tRNA-ligase_1"/>
</dbReference>
<dbReference type="HAMAP" id="MF_00044">
    <property type="entry name" value="Asp_tRNA_synth_type1"/>
    <property type="match status" value="1"/>
</dbReference>
<dbReference type="GO" id="GO:0005739">
    <property type="term" value="C:mitochondrion"/>
    <property type="evidence" value="ECO:0007669"/>
    <property type="project" value="TreeGrafter"/>
</dbReference>
<comment type="similarity">
    <text evidence="1">Belongs to the class-II aminoacyl-tRNA synthetase family. Type 1 subfamily.</text>
</comment>
<keyword evidence="6 8" id="KW-0030">Aminoacyl-tRNA synthetase</keyword>
<dbReference type="NCBIfam" id="TIGR00459">
    <property type="entry name" value="aspS_bact"/>
    <property type="match status" value="1"/>
</dbReference>
<name>A0AAE0IRU8_9PEZI</name>
<dbReference type="Pfam" id="PF00152">
    <property type="entry name" value="tRNA-synt_2"/>
    <property type="match status" value="1"/>
</dbReference>
<dbReference type="EMBL" id="JAUEDM010000001">
    <property type="protein sequence ID" value="KAK3330129.1"/>
    <property type="molecule type" value="Genomic_DNA"/>
</dbReference>
<comment type="caution">
    <text evidence="8">The sequence shown here is derived from an EMBL/GenBank/DDBJ whole genome shotgun (WGS) entry which is preliminary data.</text>
</comment>
<dbReference type="Gene3D" id="3.30.930.10">
    <property type="entry name" value="Bira Bifunctional Protein, Domain 2"/>
    <property type="match status" value="1"/>
</dbReference>
<dbReference type="InterPro" id="IPR012340">
    <property type="entry name" value="NA-bd_OB-fold"/>
</dbReference>
<evidence type="ECO:0000256" key="3">
    <source>
        <dbReference type="ARBA" id="ARBA00022741"/>
    </source>
</evidence>
<reference evidence="8" key="2">
    <citation type="submission" date="2023-06" db="EMBL/GenBank/DDBJ databases">
        <authorList>
            <consortium name="Lawrence Berkeley National Laboratory"/>
            <person name="Haridas S."/>
            <person name="Hensen N."/>
            <person name="Bonometti L."/>
            <person name="Westerberg I."/>
            <person name="Brannstrom I.O."/>
            <person name="Guillou S."/>
            <person name="Cros-Aarteil S."/>
            <person name="Calhoun S."/>
            <person name="Kuo A."/>
            <person name="Mondo S."/>
            <person name="Pangilinan J."/>
            <person name="Riley R."/>
            <person name="Labutti K."/>
            <person name="Andreopoulos B."/>
            <person name="Lipzen A."/>
            <person name="Chen C."/>
            <person name="Yanf M."/>
            <person name="Daum C."/>
            <person name="Ng V."/>
            <person name="Clum A."/>
            <person name="Steindorff A."/>
            <person name="Ohm R."/>
            <person name="Martin F."/>
            <person name="Silar P."/>
            <person name="Natvig D."/>
            <person name="Lalanne C."/>
            <person name="Gautier V."/>
            <person name="Ament-Velasquez S.L."/>
            <person name="Kruys A."/>
            <person name="Hutchinson M.I."/>
            <person name="Powell A.J."/>
            <person name="Barry K."/>
            <person name="Miller A.N."/>
            <person name="Grigoriev I.V."/>
            <person name="Debuchy R."/>
            <person name="Gladieux P."/>
            <person name="Thoren M.H."/>
            <person name="Johannesson H."/>
        </authorList>
    </citation>
    <scope>NUCLEOTIDE SEQUENCE</scope>
    <source>
        <strain evidence="8">CBS 118394</strain>
    </source>
</reference>
<keyword evidence="9" id="KW-1185">Reference proteome</keyword>
<protein>
    <submittedName>
        <fullName evidence="8">tRNA synthetases class II-domain-containing protein</fullName>
    </submittedName>
</protein>
<dbReference type="PANTHER" id="PTHR22594:SF5">
    <property type="entry name" value="ASPARTATE--TRNA LIGASE, MITOCHONDRIAL"/>
    <property type="match status" value="1"/>
</dbReference>
<dbReference type="InterPro" id="IPR002312">
    <property type="entry name" value="Asp/Asn-tRNA-synth_IIb"/>
</dbReference>
<evidence type="ECO:0000313" key="9">
    <source>
        <dbReference type="Proteomes" id="UP001283341"/>
    </source>
</evidence>
<keyword evidence="2" id="KW-0436">Ligase</keyword>
<dbReference type="PROSITE" id="PS50862">
    <property type="entry name" value="AA_TRNA_LIGASE_II"/>
    <property type="match status" value="1"/>
</dbReference>
<sequence>MIPSTRVQVINLIVTPHLRKVPMETLLVRHCLSGTPKLPGGKKYLNCVRNGQNTANRLPPESKAADFVEGNRVNIRGFLSKRRVQNAELVFANILVTNGPNIQVTSASSQSYSQALRSIRLHSPVAVTGTITRLDKEDFKAAKPDSPLSRFPSNVVNVELDLVTIKPLNVFPKDIILSRDVEFPASSRHLQIRFSNPLRSRLAARARIGLELRNSLDKVGFTEVETPILFKSTPEGAREFIVPTRSRNLAYALPQSPQQYKQILMSAGIRGYYQFARCFRDEDLRADRQPEFTQLDLEMSFATGQDVMDAVESLVTELPASLNAEFRLVESRGEIHPLPLRNSGNSQERRDAQSGLAWPSFAAPFPRLTYQEVMTRFGIDKPDLRIPFEIRRVDQILPAEFVSMITNLKDQPIVEAFRFRPETRNGNAVESSTTFVKKLINNLPLGIRCHNVPTPIVFNTSKPMCGLSSLGFEGFEALQSCAPGLEDFQDLENGDIIFFLARENKPFQGGSTALGMIRTAVYREAVSMGLLPRNLDFKFLWVVDFPMFMPNNDEDPGQGGSAGFSATHHPFTAPLTDKDVELLTTDPLKARGDHYDLVVNGVELGGGSRRIHLAVLQEYVMRDILRMTDTGVEQFSHLLEALRVGCPPHAGFALGFDRLVAVLTHTESVRDVIAFPKSMKGKDLMVNSPGEITEEQMRTYFPGWRPPTSS</sequence>
<dbReference type="InterPro" id="IPR006195">
    <property type="entry name" value="aa-tRNA-synth_II"/>
</dbReference>
<reference evidence="8" key="1">
    <citation type="journal article" date="2023" name="Mol. Phylogenet. Evol.">
        <title>Genome-scale phylogeny and comparative genomics of the fungal order Sordariales.</title>
        <authorList>
            <person name="Hensen N."/>
            <person name="Bonometti L."/>
            <person name="Westerberg I."/>
            <person name="Brannstrom I.O."/>
            <person name="Guillou S."/>
            <person name="Cros-Aarteil S."/>
            <person name="Calhoun S."/>
            <person name="Haridas S."/>
            <person name="Kuo A."/>
            <person name="Mondo S."/>
            <person name="Pangilinan J."/>
            <person name="Riley R."/>
            <person name="LaButti K."/>
            <person name="Andreopoulos B."/>
            <person name="Lipzen A."/>
            <person name="Chen C."/>
            <person name="Yan M."/>
            <person name="Daum C."/>
            <person name="Ng V."/>
            <person name="Clum A."/>
            <person name="Steindorff A."/>
            <person name="Ohm R.A."/>
            <person name="Martin F."/>
            <person name="Silar P."/>
            <person name="Natvig D.O."/>
            <person name="Lalanne C."/>
            <person name="Gautier V."/>
            <person name="Ament-Velasquez S.L."/>
            <person name="Kruys A."/>
            <person name="Hutchinson M.I."/>
            <person name="Powell A.J."/>
            <person name="Barry K."/>
            <person name="Miller A.N."/>
            <person name="Grigoriev I.V."/>
            <person name="Debuchy R."/>
            <person name="Gladieux P."/>
            <person name="Hiltunen Thoren M."/>
            <person name="Johannesson H."/>
        </authorList>
    </citation>
    <scope>NUCLEOTIDE SEQUENCE</scope>
    <source>
        <strain evidence="8">CBS 118394</strain>
    </source>
</reference>
<dbReference type="InterPro" id="IPR004115">
    <property type="entry name" value="GAD-like_sf"/>
</dbReference>
<dbReference type="Proteomes" id="UP001283341">
    <property type="component" value="Unassembled WGS sequence"/>
</dbReference>
<evidence type="ECO:0000256" key="2">
    <source>
        <dbReference type="ARBA" id="ARBA00022598"/>
    </source>
</evidence>
<feature type="domain" description="Aminoacyl-transfer RNA synthetases class-II family profile" evidence="7">
    <location>
        <begin position="212"/>
        <end position="676"/>
    </location>
</feature>
<dbReference type="GO" id="GO:0004815">
    <property type="term" value="F:aspartate-tRNA ligase activity"/>
    <property type="evidence" value="ECO:0007669"/>
    <property type="project" value="TreeGrafter"/>
</dbReference>
<dbReference type="GO" id="GO:0006422">
    <property type="term" value="P:aspartyl-tRNA aminoacylation"/>
    <property type="evidence" value="ECO:0007669"/>
    <property type="project" value="TreeGrafter"/>
</dbReference>
<dbReference type="GO" id="GO:0005524">
    <property type="term" value="F:ATP binding"/>
    <property type="evidence" value="ECO:0007669"/>
    <property type="project" value="UniProtKB-KW"/>
</dbReference>
<dbReference type="InterPro" id="IPR004364">
    <property type="entry name" value="Aa-tRNA-synt_II"/>
</dbReference>
<proteinExistence type="inferred from homology"/>
<gene>
    <name evidence="8" type="ORF">B0H66DRAFT_46769</name>
</gene>
<dbReference type="PRINTS" id="PR01042">
    <property type="entry name" value="TRNASYNTHASP"/>
</dbReference>